<organism evidence="2">
    <name type="scientific">freshwater sediment metagenome</name>
    <dbReference type="NCBI Taxonomy" id="556182"/>
    <lineage>
        <taxon>unclassified sequences</taxon>
        <taxon>metagenomes</taxon>
        <taxon>ecological metagenomes</taxon>
    </lineage>
</organism>
<proteinExistence type="predicted"/>
<evidence type="ECO:0000256" key="1">
    <source>
        <dbReference type="SAM" id="Coils"/>
    </source>
</evidence>
<feature type="coiled-coil region" evidence="1">
    <location>
        <begin position="30"/>
        <end position="64"/>
    </location>
</feature>
<accession>A0AA48M0Q9</accession>
<dbReference type="EMBL" id="OY288114">
    <property type="protein sequence ID" value="CAJ0852058.1"/>
    <property type="molecule type" value="Genomic_DNA"/>
</dbReference>
<keyword evidence="1" id="KW-0175">Coiled coil</keyword>
<dbReference type="AlphaFoldDB" id="A0AA48M0Q9"/>
<reference evidence="2" key="1">
    <citation type="submission" date="2023-07" db="EMBL/GenBank/DDBJ databases">
        <authorList>
            <person name="Pelsma A.J. K."/>
        </authorList>
    </citation>
    <scope>NUCLEOTIDE SEQUENCE</scope>
</reference>
<name>A0AA48M0Q9_9ZZZZ</name>
<gene>
    <name evidence="2" type="ORF">AMST5_00510</name>
</gene>
<protein>
    <submittedName>
        <fullName evidence="2">Uncharacterized protein</fullName>
    </submittedName>
</protein>
<sequence length="65" mass="7561">MAKKDSSLLAVMKARLDETRRQLGFAAMDFSVSDERLLELRNELRSLQDEVKTLERKSKKLFGIF</sequence>
<evidence type="ECO:0000313" key="2">
    <source>
        <dbReference type="EMBL" id="CAJ0852058.1"/>
    </source>
</evidence>